<keyword evidence="8" id="KW-0106">Calcium</keyword>
<dbReference type="InterPro" id="IPR001992">
    <property type="entry name" value="T2SS_GspF/T4SS_PilC_CS"/>
</dbReference>
<keyword evidence="11 12" id="KW-0472">Membrane</keyword>
<dbReference type="NCBIfam" id="TIGR02120">
    <property type="entry name" value="GspF"/>
    <property type="match status" value="1"/>
</dbReference>
<reference evidence="14" key="1">
    <citation type="submission" date="2018-06" db="EMBL/GenBank/DDBJ databases">
        <authorList>
            <person name="Zhirakovskaya E."/>
        </authorList>
    </citation>
    <scope>NUCLEOTIDE SEQUENCE</scope>
</reference>
<dbReference type="PRINTS" id="PR00812">
    <property type="entry name" value="BCTERIALGSPF"/>
</dbReference>
<keyword evidence="7" id="KW-0479">Metal-binding</keyword>
<evidence type="ECO:0000256" key="6">
    <source>
        <dbReference type="ARBA" id="ARBA00022692"/>
    </source>
</evidence>
<dbReference type="InterPro" id="IPR011850">
    <property type="entry name" value="T2SS_GspF"/>
</dbReference>
<dbReference type="InterPro" id="IPR042094">
    <property type="entry name" value="T2SS_GspF_sf"/>
</dbReference>
<dbReference type="InterPro" id="IPR018076">
    <property type="entry name" value="T2SS_GspF_dom"/>
</dbReference>
<evidence type="ECO:0000256" key="11">
    <source>
        <dbReference type="ARBA" id="ARBA00023136"/>
    </source>
</evidence>
<evidence type="ECO:0000256" key="8">
    <source>
        <dbReference type="ARBA" id="ARBA00022837"/>
    </source>
</evidence>
<accession>A0A3B1C3M2</accession>
<evidence type="ECO:0000256" key="3">
    <source>
        <dbReference type="ARBA" id="ARBA00022448"/>
    </source>
</evidence>
<evidence type="ECO:0000256" key="2">
    <source>
        <dbReference type="ARBA" id="ARBA00005745"/>
    </source>
</evidence>
<keyword evidence="9" id="KW-0653">Protein transport</keyword>
<comment type="similarity">
    <text evidence="2">Belongs to the GSP F family.</text>
</comment>
<protein>
    <submittedName>
        <fullName evidence="14">General secretion pathway protein F</fullName>
    </submittedName>
</protein>
<evidence type="ECO:0000256" key="1">
    <source>
        <dbReference type="ARBA" id="ARBA00004429"/>
    </source>
</evidence>
<evidence type="ECO:0000256" key="10">
    <source>
        <dbReference type="ARBA" id="ARBA00022989"/>
    </source>
</evidence>
<dbReference type="GO" id="GO:0046872">
    <property type="term" value="F:metal ion binding"/>
    <property type="evidence" value="ECO:0007669"/>
    <property type="project" value="UniProtKB-KW"/>
</dbReference>
<keyword evidence="3" id="KW-0813">Transport</keyword>
<feature type="transmembrane region" description="Helical" evidence="12">
    <location>
        <begin position="168"/>
        <end position="191"/>
    </location>
</feature>
<proteinExistence type="inferred from homology"/>
<keyword evidence="5" id="KW-0997">Cell inner membrane</keyword>
<dbReference type="Pfam" id="PF00482">
    <property type="entry name" value="T2SSF"/>
    <property type="match status" value="2"/>
</dbReference>
<keyword evidence="4" id="KW-1003">Cell membrane</keyword>
<feature type="domain" description="Type II secretion system protein GspF" evidence="13">
    <location>
        <begin position="273"/>
        <end position="394"/>
    </location>
</feature>
<sequence>MGAFEYTALNAKGKEKKGVMEGDSSRQIRQQLREQNLIPLKVEEAAKRNKQAKGKSNVGGVSVTALALMTRQLATLSRTGTPLADALATVGRQTDKPHMKSLLMALRAQVLEGHTLADAFSNFPNIFDSLYVATVRAGEHSGHLDLVLERLAEYTENRQIMRQKVQMALLYPIILSVMAVGVVSALLAFVVPEVVQVFDNTGQALPWLTRALITSSDFLRANFLYIIIFIGLLIFLFSWLMKKEDFRLRMHRLVLHIPVVGSLVRGMNTSRMARTLSILSASNVPLLDALHISSQVLTNIPMRQSLDQATVRVREGTSLAQALEQSGYFPPLLIQLISGGEASGELEQMLEHAAISQERELNSIIATLFGLLEPLIIVAMGGIVLIIVLAILLPIFEMNQLVQ</sequence>
<comment type="subcellular location">
    <subcellularLocation>
        <location evidence="1">Cell inner membrane</location>
        <topology evidence="1">Multi-pass membrane protein</topology>
    </subcellularLocation>
</comment>
<dbReference type="AlphaFoldDB" id="A0A3B1C3M2"/>
<dbReference type="GO" id="GO:0015627">
    <property type="term" value="C:type II protein secretion system complex"/>
    <property type="evidence" value="ECO:0007669"/>
    <property type="project" value="InterPro"/>
</dbReference>
<feature type="domain" description="Type II secretion system protein GspF" evidence="13">
    <location>
        <begin position="70"/>
        <end position="192"/>
    </location>
</feature>
<evidence type="ECO:0000259" key="13">
    <source>
        <dbReference type="Pfam" id="PF00482"/>
    </source>
</evidence>
<dbReference type="Gene3D" id="1.20.81.30">
    <property type="entry name" value="Type II secretion system (T2SS), domain F"/>
    <property type="match status" value="2"/>
</dbReference>
<dbReference type="EMBL" id="UOFY01000069">
    <property type="protein sequence ID" value="VAX11517.1"/>
    <property type="molecule type" value="Genomic_DNA"/>
</dbReference>
<dbReference type="PANTHER" id="PTHR30012">
    <property type="entry name" value="GENERAL SECRETION PATHWAY PROTEIN"/>
    <property type="match status" value="1"/>
</dbReference>
<evidence type="ECO:0000256" key="7">
    <source>
        <dbReference type="ARBA" id="ARBA00022723"/>
    </source>
</evidence>
<organism evidence="14">
    <name type="scientific">hydrothermal vent metagenome</name>
    <dbReference type="NCBI Taxonomy" id="652676"/>
    <lineage>
        <taxon>unclassified sequences</taxon>
        <taxon>metagenomes</taxon>
        <taxon>ecological metagenomes</taxon>
    </lineage>
</organism>
<keyword evidence="10 12" id="KW-1133">Transmembrane helix</keyword>
<feature type="transmembrane region" description="Helical" evidence="12">
    <location>
        <begin position="375"/>
        <end position="396"/>
    </location>
</feature>
<dbReference type="GO" id="GO:0005886">
    <property type="term" value="C:plasma membrane"/>
    <property type="evidence" value="ECO:0007669"/>
    <property type="project" value="UniProtKB-SubCell"/>
</dbReference>
<gene>
    <name evidence="14" type="ORF">MNBD_GAMMA25-1018</name>
</gene>
<feature type="transmembrane region" description="Helical" evidence="12">
    <location>
        <begin position="223"/>
        <end position="241"/>
    </location>
</feature>
<dbReference type="GO" id="GO:0015628">
    <property type="term" value="P:protein secretion by the type II secretion system"/>
    <property type="evidence" value="ECO:0007669"/>
    <property type="project" value="InterPro"/>
</dbReference>
<evidence type="ECO:0000256" key="4">
    <source>
        <dbReference type="ARBA" id="ARBA00022475"/>
    </source>
</evidence>
<dbReference type="PROSITE" id="PS00874">
    <property type="entry name" value="T2SP_F"/>
    <property type="match status" value="1"/>
</dbReference>
<dbReference type="FunFam" id="1.20.81.30:FF:000001">
    <property type="entry name" value="Type II secretion system protein F"/>
    <property type="match status" value="2"/>
</dbReference>
<keyword evidence="6 12" id="KW-0812">Transmembrane</keyword>
<evidence type="ECO:0000256" key="9">
    <source>
        <dbReference type="ARBA" id="ARBA00022927"/>
    </source>
</evidence>
<dbReference type="InterPro" id="IPR003004">
    <property type="entry name" value="GspF/PilC"/>
</dbReference>
<evidence type="ECO:0000256" key="5">
    <source>
        <dbReference type="ARBA" id="ARBA00022519"/>
    </source>
</evidence>
<dbReference type="PANTHER" id="PTHR30012:SF0">
    <property type="entry name" value="TYPE II SECRETION SYSTEM PROTEIN F-RELATED"/>
    <property type="match status" value="1"/>
</dbReference>
<evidence type="ECO:0000256" key="12">
    <source>
        <dbReference type="SAM" id="Phobius"/>
    </source>
</evidence>
<evidence type="ECO:0000313" key="14">
    <source>
        <dbReference type="EMBL" id="VAX11517.1"/>
    </source>
</evidence>
<name>A0A3B1C3M2_9ZZZZ</name>